<dbReference type="AlphaFoldDB" id="A0A0C4YKE7"/>
<name>A0A0C4YKE7_9BURK</name>
<gene>
    <name evidence="1" type="ORF">RR42_s1955</name>
</gene>
<sequence>MKGVFFPTGGPDRPLRWESNCARKVSAGTCAAGIHALPLRAASVSGRTRAPRGIVQC</sequence>
<evidence type="ECO:0000313" key="2">
    <source>
        <dbReference type="Proteomes" id="UP000031843"/>
    </source>
</evidence>
<protein>
    <submittedName>
        <fullName evidence="1">Uncharacterized protein</fullName>
    </submittedName>
</protein>
<evidence type="ECO:0000313" key="1">
    <source>
        <dbReference type="EMBL" id="AJG23543.1"/>
    </source>
</evidence>
<keyword evidence="2" id="KW-1185">Reference proteome</keyword>
<accession>A0A0C4YKE7</accession>
<proteinExistence type="predicted"/>
<dbReference type="Proteomes" id="UP000031843">
    <property type="component" value="Chromosome secondary"/>
</dbReference>
<dbReference type="EMBL" id="CP010537">
    <property type="protein sequence ID" value="AJG23543.1"/>
    <property type="molecule type" value="Genomic_DNA"/>
</dbReference>
<reference evidence="1 2" key="1">
    <citation type="journal article" date="2015" name="Genome Announc.">
        <title>Complete Genome Sequence of Cupriavidus basilensis 4G11, Isolated from the Oak Ridge Field Research Center Site.</title>
        <authorList>
            <person name="Ray J."/>
            <person name="Waters R.J."/>
            <person name="Skerker J.M."/>
            <person name="Kuehl J.V."/>
            <person name="Price M.N."/>
            <person name="Huang J."/>
            <person name="Chakraborty R."/>
            <person name="Arkin A.P."/>
            <person name="Deutschbauer A."/>
        </authorList>
    </citation>
    <scope>NUCLEOTIDE SEQUENCE [LARGE SCALE GENOMIC DNA]</scope>
    <source>
        <strain evidence="1">4G11</strain>
    </source>
</reference>
<organism evidence="1 2">
    <name type="scientific">Cupriavidus basilensis</name>
    <dbReference type="NCBI Taxonomy" id="68895"/>
    <lineage>
        <taxon>Bacteria</taxon>
        <taxon>Pseudomonadati</taxon>
        <taxon>Pseudomonadota</taxon>
        <taxon>Betaproteobacteria</taxon>
        <taxon>Burkholderiales</taxon>
        <taxon>Burkholderiaceae</taxon>
        <taxon>Cupriavidus</taxon>
    </lineage>
</organism>
<dbReference type="KEGG" id="cbw:RR42_s1955"/>